<feature type="non-terminal residue" evidence="2">
    <location>
        <position position="80"/>
    </location>
</feature>
<protein>
    <submittedName>
        <fullName evidence="2">Uncharacterized protein</fullName>
    </submittedName>
</protein>
<feature type="region of interest" description="Disordered" evidence="1">
    <location>
        <begin position="9"/>
        <end position="80"/>
    </location>
</feature>
<feature type="non-terminal residue" evidence="2">
    <location>
        <position position="1"/>
    </location>
</feature>
<evidence type="ECO:0000313" key="2">
    <source>
        <dbReference type="EMBL" id="CAF4869445.1"/>
    </source>
</evidence>
<gene>
    <name evidence="2" type="ORF">SMN809_LOCUS50263</name>
</gene>
<feature type="compositionally biased region" description="Low complexity" evidence="1">
    <location>
        <begin position="47"/>
        <end position="58"/>
    </location>
</feature>
<comment type="caution">
    <text evidence="2">The sequence shown here is derived from an EMBL/GenBank/DDBJ whole genome shotgun (WGS) entry which is preliminary data.</text>
</comment>
<feature type="compositionally biased region" description="Polar residues" evidence="1">
    <location>
        <begin position="24"/>
        <end position="46"/>
    </location>
</feature>
<evidence type="ECO:0000256" key="1">
    <source>
        <dbReference type="SAM" id="MobiDB-lite"/>
    </source>
</evidence>
<evidence type="ECO:0000313" key="3">
    <source>
        <dbReference type="Proteomes" id="UP000676336"/>
    </source>
</evidence>
<dbReference type="EMBL" id="CAJOBI010165875">
    <property type="protein sequence ID" value="CAF4869445.1"/>
    <property type="molecule type" value="Genomic_DNA"/>
</dbReference>
<dbReference type="AlphaFoldDB" id="A0A8S3BXQ5"/>
<name>A0A8S3BXQ5_9BILA</name>
<accession>A0A8S3BXQ5</accession>
<reference evidence="2" key="1">
    <citation type="submission" date="2021-02" db="EMBL/GenBank/DDBJ databases">
        <authorList>
            <person name="Nowell W R."/>
        </authorList>
    </citation>
    <scope>NUCLEOTIDE SEQUENCE</scope>
</reference>
<dbReference type="Proteomes" id="UP000676336">
    <property type="component" value="Unassembled WGS sequence"/>
</dbReference>
<proteinExistence type="predicted"/>
<organism evidence="2 3">
    <name type="scientific">Rotaria magnacalcarata</name>
    <dbReference type="NCBI Taxonomy" id="392030"/>
    <lineage>
        <taxon>Eukaryota</taxon>
        <taxon>Metazoa</taxon>
        <taxon>Spiralia</taxon>
        <taxon>Gnathifera</taxon>
        <taxon>Rotifera</taxon>
        <taxon>Eurotatoria</taxon>
        <taxon>Bdelloidea</taxon>
        <taxon>Philodinida</taxon>
        <taxon>Philodinidae</taxon>
        <taxon>Rotaria</taxon>
    </lineage>
</organism>
<feature type="compositionally biased region" description="Basic residues" evidence="1">
    <location>
        <begin position="59"/>
        <end position="80"/>
    </location>
</feature>
<sequence length="80" mass="9101">KYIFSFLIDGLSSRGKSRGGRTRIPQNEGDSQHGINQKQQQNDNPISQQRQRGGSAYRGRYRGSNRGGHRGINRNHQHVQ</sequence>